<proteinExistence type="predicted"/>
<dbReference type="EMBL" id="BK016188">
    <property type="protein sequence ID" value="DAG01191.1"/>
    <property type="molecule type" value="Genomic_DNA"/>
</dbReference>
<organism evidence="1">
    <name type="scientific">Siphoviridae sp. ctt0c4</name>
    <dbReference type="NCBI Taxonomy" id="2825702"/>
    <lineage>
        <taxon>Viruses</taxon>
        <taxon>Duplodnaviria</taxon>
        <taxon>Heunggongvirae</taxon>
        <taxon>Uroviricota</taxon>
        <taxon>Caudoviricetes</taxon>
    </lineage>
</organism>
<sequence>MACIKKISSDLGFDCNNPGLISGISGVEEAVIINHADVSSIAASPTEGTVTITLKGETRGYTIQCVKNSVQITEAARQNDNAPTMLEITANIKLLSALPVVTYINGLLSGSFLLAVRTKTNQYYLLGAHSPMEVSDMVTDSATDGVTTATLKTPDGSCGDYRYIITAEQYNNLKK</sequence>
<reference evidence="1" key="1">
    <citation type="journal article" date="2021" name="Proc. Natl. Acad. Sci. U.S.A.">
        <title>A Catalog of Tens of Thousands of Viruses from Human Metagenomes Reveals Hidden Associations with Chronic Diseases.</title>
        <authorList>
            <person name="Tisza M.J."/>
            <person name="Buck C.B."/>
        </authorList>
    </citation>
    <scope>NUCLEOTIDE SEQUENCE</scope>
    <source>
        <strain evidence="1">Ctt0c4</strain>
    </source>
</reference>
<accession>A0A8S5V3J8</accession>
<evidence type="ECO:0000313" key="1">
    <source>
        <dbReference type="EMBL" id="DAG01191.1"/>
    </source>
</evidence>
<name>A0A8S5V3J8_9CAUD</name>
<protein>
    <submittedName>
        <fullName evidence="1">Uncharacterized protein</fullName>
    </submittedName>
</protein>